<feature type="non-terminal residue" evidence="1">
    <location>
        <position position="1"/>
    </location>
</feature>
<comment type="caution">
    <text evidence="1">The sequence shown here is derived from an EMBL/GenBank/DDBJ whole genome shotgun (WGS) entry which is preliminary data.</text>
</comment>
<organism evidence="1 2">
    <name type="scientific">Polarella glacialis</name>
    <name type="common">Dinoflagellate</name>
    <dbReference type="NCBI Taxonomy" id="89957"/>
    <lineage>
        <taxon>Eukaryota</taxon>
        <taxon>Sar</taxon>
        <taxon>Alveolata</taxon>
        <taxon>Dinophyceae</taxon>
        <taxon>Suessiales</taxon>
        <taxon>Suessiaceae</taxon>
        <taxon>Polarella</taxon>
    </lineage>
</organism>
<dbReference type="EMBL" id="CAJNNW010015885">
    <property type="protein sequence ID" value="CAE8658211.1"/>
    <property type="molecule type" value="Genomic_DNA"/>
</dbReference>
<reference evidence="1" key="1">
    <citation type="submission" date="2021-02" db="EMBL/GenBank/DDBJ databases">
        <authorList>
            <person name="Dougan E. K."/>
            <person name="Rhodes N."/>
            <person name="Thang M."/>
            <person name="Chan C."/>
        </authorList>
    </citation>
    <scope>NUCLEOTIDE SEQUENCE</scope>
</reference>
<name>A0A813IX58_POLGL</name>
<evidence type="ECO:0008006" key="3">
    <source>
        <dbReference type="Google" id="ProtNLM"/>
    </source>
</evidence>
<evidence type="ECO:0000313" key="2">
    <source>
        <dbReference type="Proteomes" id="UP000626109"/>
    </source>
</evidence>
<dbReference type="AlphaFoldDB" id="A0A813IX58"/>
<proteinExistence type="predicted"/>
<sequence>EQATAYSSPEQAAAAAERGAEGVAAAVASSVTMTFEQNGKPLDVTFTKRPLGFVYGPQAKPSCCATGSSGKWVVTNITAGNEQVKEVRLGAVILKINGVEVGTNKDKPEFDELIKSTVVVLPEA</sequence>
<protein>
    <recommendedName>
        <fullName evidence="3">PDZ domain-containing protein</fullName>
    </recommendedName>
</protein>
<gene>
    <name evidence="1" type="ORF">PGLA2088_LOCUS13311</name>
</gene>
<accession>A0A813IX58</accession>
<evidence type="ECO:0000313" key="1">
    <source>
        <dbReference type="EMBL" id="CAE8658211.1"/>
    </source>
</evidence>
<dbReference type="Proteomes" id="UP000626109">
    <property type="component" value="Unassembled WGS sequence"/>
</dbReference>